<feature type="transmembrane region" description="Helical" evidence="2">
    <location>
        <begin position="147"/>
        <end position="166"/>
    </location>
</feature>
<dbReference type="RefSeq" id="WP_053212302.1">
    <property type="nucleotide sequence ID" value="NZ_JBEXDP010000007.1"/>
</dbReference>
<protein>
    <recommendedName>
        <fullName evidence="5">Integral membrane protein</fullName>
    </recommendedName>
</protein>
<sequence length="214" mass="20998">MATKTAEGAMGGTEAGTGARKDDETTTAGPAGERAAEGQAADEGAAQERTDEDQAAHEQAAEEAAEADGGEAGDATEAAGGKAPSGVGQGAGAVVSAALGLVSLSGGWIGTVASAREQLVGQLRTSSSASVAEQIKEVYGDAWHTTALWAGLFALAALITGVVVLARPAFGTPGRPQAAWIKSVAWAGVSLGVIGLLLAVLKYSDALLGLPSTG</sequence>
<feature type="compositionally biased region" description="Low complexity" evidence="1">
    <location>
        <begin position="28"/>
        <end position="44"/>
    </location>
</feature>
<dbReference type="Proteomes" id="UP001551011">
    <property type="component" value="Unassembled WGS sequence"/>
</dbReference>
<name>A0ABV3ALA5_9ACTN</name>
<feature type="region of interest" description="Disordered" evidence="1">
    <location>
        <begin position="1"/>
        <end position="87"/>
    </location>
</feature>
<comment type="caution">
    <text evidence="3">The sequence shown here is derived from an EMBL/GenBank/DDBJ whole genome shotgun (WGS) entry which is preliminary data.</text>
</comment>
<evidence type="ECO:0000313" key="3">
    <source>
        <dbReference type="EMBL" id="MEU5712719.1"/>
    </source>
</evidence>
<feature type="transmembrane region" description="Helical" evidence="2">
    <location>
        <begin position="178"/>
        <end position="201"/>
    </location>
</feature>
<keyword evidence="4" id="KW-1185">Reference proteome</keyword>
<feature type="compositionally biased region" description="Basic and acidic residues" evidence="1">
    <location>
        <begin position="46"/>
        <end position="60"/>
    </location>
</feature>
<evidence type="ECO:0008006" key="5">
    <source>
        <dbReference type="Google" id="ProtNLM"/>
    </source>
</evidence>
<reference evidence="3 4" key="1">
    <citation type="submission" date="2024-06" db="EMBL/GenBank/DDBJ databases">
        <title>The Natural Products Discovery Center: Release of the First 8490 Sequenced Strains for Exploring Actinobacteria Biosynthetic Diversity.</title>
        <authorList>
            <person name="Kalkreuter E."/>
            <person name="Kautsar S.A."/>
            <person name="Yang D."/>
            <person name="Bader C.D."/>
            <person name="Teijaro C.N."/>
            <person name="Fluegel L."/>
            <person name="Davis C.M."/>
            <person name="Simpson J.R."/>
            <person name="Lauterbach L."/>
            <person name="Steele A.D."/>
            <person name="Gui C."/>
            <person name="Meng S."/>
            <person name="Li G."/>
            <person name="Viehrig K."/>
            <person name="Ye F."/>
            <person name="Su P."/>
            <person name="Kiefer A.F."/>
            <person name="Nichols A."/>
            <person name="Cepeda A.J."/>
            <person name="Yan W."/>
            <person name="Fan B."/>
            <person name="Jiang Y."/>
            <person name="Adhikari A."/>
            <person name="Zheng C.-J."/>
            <person name="Schuster L."/>
            <person name="Cowan T.M."/>
            <person name="Smanski M.J."/>
            <person name="Chevrette M.G."/>
            <person name="De Carvalho L.P.S."/>
            <person name="Shen B."/>
        </authorList>
    </citation>
    <scope>NUCLEOTIDE SEQUENCE [LARGE SCALE GENOMIC DNA]</scope>
    <source>
        <strain evidence="3 4">NPDC020594</strain>
    </source>
</reference>
<proteinExistence type="predicted"/>
<accession>A0ABV3ALA5</accession>
<keyword evidence="2" id="KW-0472">Membrane</keyword>
<organism evidence="3 4">
    <name type="scientific">Streptomyces flaveolus</name>
    <dbReference type="NCBI Taxonomy" id="67297"/>
    <lineage>
        <taxon>Bacteria</taxon>
        <taxon>Bacillati</taxon>
        <taxon>Actinomycetota</taxon>
        <taxon>Actinomycetes</taxon>
        <taxon>Kitasatosporales</taxon>
        <taxon>Streptomycetaceae</taxon>
        <taxon>Streptomyces</taxon>
    </lineage>
</organism>
<evidence type="ECO:0000256" key="1">
    <source>
        <dbReference type="SAM" id="MobiDB-lite"/>
    </source>
</evidence>
<dbReference type="EMBL" id="JBFAEG010000039">
    <property type="protein sequence ID" value="MEU5712719.1"/>
    <property type="molecule type" value="Genomic_DNA"/>
</dbReference>
<gene>
    <name evidence="3" type="ORF">AB0H04_38865</name>
</gene>
<evidence type="ECO:0000256" key="2">
    <source>
        <dbReference type="SAM" id="Phobius"/>
    </source>
</evidence>
<feature type="compositionally biased region" description="Acidic residues" evidence="1">
    <location>
        <begin position="61"/>
        <end position="71"/>
    </location>
</feature>
<keyword evidence="2" id="KW-0812">Transmembrane</keyword>
<evidence type="ECO:0000313" key="4">
    <source>
        <dbReference type="Proteomes" id="UP001551011"/>
    </source>
</evidence>
<keyword evidence="2" id="KW-1133">Transmembrane helix</keyword>